<dbReference type="STRING" id="679901.Mzhil_0351"/>
<dbReference type="AlphaFoldDB" id="F7XPA0"/>
<evidence type="ECO:0000256" key="8">
    <source>
        <dbReference type="ARBA" id="ARBA00022741"/>
    </source>
</evidence>
<feature type="domain" description="Pyruvate phosphate dikinase AMP/ATP-binding" evidence="14">
    <location>
        <begin position="311"/>
        <end position="680"/>
    </location>
</feature>
<keyword evidence="7" id="KW-0479">Metal-binding</keyword>
<dbReference type="EMBL" id="CP002101">
    <property type="protein sequence ID" value="AEH60227.1"/>
    <property type="molecule type" value="Genomic_DNA"/>
</dbReference>
<evidence type="ECO:0000256" key="4">
    <source>
        <dbReference type="ARBA" id="ARBA00007837"/>
    </source>
</evidence>
<protein>
    <recommendedName>
        <fullName evidence="5">pyruvate, water dikinase</fullName>
        <ecNumber evidence="5">2.7.9.2</ecNumber>
    </recommendedName>
    <alternativeName>
        <fullName evidence="12">Pyruvate, water dikinase</fullName>
    </alternativeName>
</protein>
<keyword evidence="15" id="KW-0670">Pyruvate</keyword>
<accession>F7XPA0</accession>
<organism evidence="15 16">
    <name type="scientific">Methanosalsum zhilinae (strain DSM 4017 / NBRC 107636 / OCM 62 / WeN5)</name>
    <name type="common">Methanohalophilus zhilinae</name>
    <dbReference type="NCBI Taxonomy" id="679901"/>
    <lineage>
        <taxon>Archaea</taxon>
        <taxon>Methanobacteriati</taxon>
        <taxon>Methanobacteriota</taxon>
        <taxon>Stenosarchaea group</taxon>
        <taxon>Methanomicrobia</taxon>
        <taxon>Methanosarcinales</taxon>
        <taxon>Methanosarcinaceae</taxon>
        <taxon>Methanosalsum</taxon>
    </lineage>
</organism>
<evidence type="ECO:0000256" key="11">
    <source>
        <dbReference type="ARBA" id="ARBA00022842"/>
    </source>
</evidence>
<keyword evidence="6" id="KW-0808">Transferase</keyword>
<dbReference type="Gene3D" id="3.30.1490.20">
    <property type="entry name" value="ATP-grasp fold, A domain"/>
    <property type="match status" value="1"/>
</dbReference>
<dbReference type="EC" id="2.7.9.2" evidence="5"/>
<evidence type="ECO:0000256" key="13">
    <source>
        <dbReference type="ARBA" id="ARBA00047700"/>
    </source>
</evidence>
<dbReference type="GO" id="GO:0006094">
    <property type="term" value="P:gluconeogenesis"/>
    <property type="evidence" value="ECO:0007669"/>
    <property type="project" value="UniProtKB-UniPathway"/>
</dbReference>
<evidence type="ECO:0000256" key="6">
    <source>
        <dbReference type="ARBA" id="ARBA00022679"/>
    </source>
</evidence>
<gene>
    <name evidence="15" type="ordered locus">Mzhil_0351</name>
</gene>
<comment type="pathway">
    <text evidence="3">Carbohydrate biosynthesis; gluconeogenesis.</text>
</comment>
<keyword evidence="9 15" id="KW-0418">Kinase</keyword>
<dbReference type="GO" id="GO:0008986">
    <property type="term" value="F:pyruvate, water dikinase activity"/>
    <property type="evidence" value="ECO:0007669"/>
    <property type="project" value="UniProtKB-EC"/>
</dbReference>
<evidence type="ECO:0000256" key="12">
    <source>
        <dbReference type="ARBA" id="ARBA00033470"/>
    </source>
</evidence>
<dbReference type="PANTHER" id="PTHR43030:SF1">
    <property type="entry name" value="PHOSPHOENOLPYRUVATE SYNTHASE"/>
    <property type="match status" value="1"/>
</dbReference>
<evidence type="ECO:0000256" key="5">
    <source>
        <dbReference type="ARBA" id="ARBA00011996"/>
    </source>
</evidence>
<dbReference type="KEGG" id="mzh:Mzhil_0351"/>
<keyword evidence="11" id="KW-0460">Magnesium</keyword>
<dbReference type="HOGENOM" id="CLU_015408_0_0_2"/>
<dbReference type="RefSeq" id="WP_013897666.1">
    <property type="nucleotide sequence ID" value="NC_015676.1"/>
</dbReference>
<evidence type="ECO:0000256" key="7">
    <source>
        <dbReference type="ARBA" id="ARBA00022723"/>
    </source>
</evidence>
<reference evidence="15 16" key="1">
    <citation type="submission" date="2010-07" db="EMBL/GenBank/DDBJ databases">
        <title>The complete genome of Methanosalsum zhilinae DSM 4017.</title>
        <authorList>
            <consortium name="US DOE Joint Genome Institute (JGI-PGF)"/>
            <person name="Lucas S."/>
            <person name="Copeland A."/>
            <person name="Lapidus A."/>
            <person name="Glavina del Rio T."/>
            <person name="Dalin E."/>
            <person name="Tice H."/>
            <person name="Bruce D."/>
            <person name="Goodwin L."/>
            <person name="Pitluck S."/>
            <person name="Kyrpides N."/>
            <person name="Mavromatis K."/>
            <person name="Ovchinnikova G."/>
            <person name="Daligault H."/>
            <person name="Detter J.C."/>
            <person name="Han C."/>
            <person name="Tapia R."/>
            <person name="Larimer F."/>
            <person name="Land M."/>
            <person name="Hauser L."/>
            <person name="Markowitz V."/>
            <person name="Cheng J.-F."/>
            <person name="Hugenholtz P."/>
            <person name="Woyke T."/>
            <person name="Wu D."/>
            <person name="Spring S."/>
            <person name="Schueler E."/>
            <person name="Brambilla E."/>
            <person name="Klenk H.-P."/>
            <person name="Eisen J.A."/>
        </authorList>
    </citation>
    <scope>NUCLEOTIDE SEQUENCE [LARGE SCALE GENOMIC DNA]</scope>
    <source>
        <strain evidence="16">DSM 4017 / NBRC 107636 / OCM 62 / WeN5</strain>
    </source>
</reference>
<dbReference type="GO" id="GO:0046872">
    <property type="term" value="F:metal ion binding"/>
    <property type="evidence" value="ECO:0007669"/>
    <property type="project" value="UniProtKB-KW"/>
</dbReference>
<evidence type="ECO:0000259" key="14">
    <source>
        <dbReference type="Pfam" id="PF01326"/>
    </source>
</evidence>
<dbReference type="UniPathway" id="UPA00138"/>
<dbReference type="SUPFAM" id="SSF56059">
    <property type="entry name" value="Glutathione synthetase ATP-binding domain-like"/>
    <property type="match status" value="1"/>
</dbReference>
<dbReference type="PANTHER" id="PTHR43030">
    <property type="entry name" value="PHOSPHOENOLPYRUVATE SYNTHASE"/>
    <property type="match status" value="1"/>
</dbReference>
<evidence type="ECO:0000256" key="3">
    <source>
        <dbReference type="ARBA" id="ARBA00004742"/>
    </source>
</evidence>
<keyword evidence="8" id="KW-0547">Nucleotide-binding</keyword>
<evidence type="ECO:0000256" key="1">
    <source>
        <dbReference type="ARBA" id="ARBA00001946"/>
    </source>
</evidence>
<name>F7XPA0_METZD</name>
<comment type="catalytic activity">
    <reaction evidence="13">
        <text>pyruvate + ATP + H2O = phosphoenolpyruvate + AMP + phosphate + 2 H(+)</text>
        <dbReference type="Rhea" id="RHEA:11364"/>
        <dbReference type="ChEBI" id="CHEBI:15361"/>
        <dbReference type="ChEBI" id="CHEBI:15377"/>
        <dbReference type="ChEBI" id="CHEBI:15378"/>
        <dbReference type="ChEBI" id="CHEBI:30616"/>
        <dbReference type="ChEBI" id="CHEBI:43474"/>
        <dbReference type="ChEBI" id="CHEBI:58702"/>
        <dbReference type="ChEBI" id="CHEBI:456215"/>
        <dbReference type="EC" id="2.7.9.2"/>
    </reaction>
</comment>
<evidence type="ECO:0000256" key="10">
    <source>
        <dbReference type="ARBA" id="ARBA00022840"/>
    </source>
</evidence>
<dbReference type="GeneID" id="10821956"/>
<dbReference type="OrthoDB" id="74701at2157"/>
<dbReference type="Proteomes" id="UP000006622">
    <property type="component" value="Chromosome"/>
</dbReference>
<dbReference type="InterPro" id="IPR002192">
    <property type="entry name" value="PPDK_AMP/ATP-bd"/>
</dbReference>
<comment type="similarity">
    <text evidence="4">Belongs to the PEP-utilizing enzyme family.</text>
</comment>
<evidence type="ECO:0000256" key="9">
    <source>
        <dbReference type="ARBA" id="ARBA00022777"/>
    </source>
</evidence>
<comment type="function">
    <text evidence="2">Catalyzes the phosphorylation of pyruvate to phosphoenolpyruvate.</text>
</comment>
<evidence type="ECO:0000256" key="2">
    <source>
        <dbReference type="ARBA" id="ARBA00002988"/>
    </source>
</evidence>
<evidence type="ECO:0000313" key="16">
    <source>
        <dbReference type="Proteomes" id="UP000006622"/>
    </source>
</evidence>
<dbReference type="InterPro" id="IPR006319">
    <property type="entry name" value="PEP_synth"/>
</dbReference>
<dbReference type="GO" id="GO:0005524">
    <property type="term" value="F:ATP binding"/>
    <property type="evidence" value="ECO:0007669"/>
    <property type="project" value="UniProtKB-KW"/>
</dbReference>
<keyword evidence="10" id="KW-0067">ATP-binding</keyword>
<evidence type="ECO:0000313" key="15">
    <source>
        <dbReference type="EMBL" id="AEH60227.1"/>
    </source>
</evidence>
<dbReference type="Gene3D" id="3.30.470.20">
    <property type="entry name" value="ATP-grasp fold, B domain"/>
    <property type="match status" value="1"/>
</dbReference>
<comment type="cofactor">
    <cofactor evidence="1">
        <name>Mg(2+)</name>
        <dbReference type="ChEBI" id="CHEBI:18420"/>
    </cofactor>
</comment>
<dbReference type="InterPro" id="IPR013815">
    <property type="entry name" value="ATP_grasp_subdomain_1"/>
</dbReference>
<dbReference type="Pfam" id="PF01326">
    <property type="entry name" value="PPDK_N"/>
    <property type="match status" value="1"/>
</dbReference>
<proteinExistence type="inferred from homology"/>
<keyword evidence="16" id="KW-1185">Reference proteome</keyword>
<sequence>MTRSSNPDVTVLNYAEKTKISTGILQLDEILHHLRLGDNVVWKVENLDDYRYFASKFIQEGIRSGYTCVYVRFAPHKPVLEKIEGLNIVTVDPGHGFDYFSSQVHRIIESYGKKVFYVFDNLSSLVDEWATDELVANFFKVTCPYLFELDTIGYFALTRGQHSHSAVAAIRDTTQVLIDYYHIKNRTYIHPLKIYARYSPSMFLPHLVSGRQWKPVFESGEAATISSRDREKVLRRGSLTTAPWDSVYTQLKMHYEMGNLQTHLDPEIIALKKELSRMIIGDHPKFNQLADTYFTLEDLLSIRDRMIGSGRIGGKAAGMLLSRKIIQNSKIENISDMIEPHDSFYIGSDVFFTFMINNGLFRLKLKLSDSSSMTMEEFKEVERRFLDGEFPYEIMEQFKDMLDYFGQAPIIIRSSSLQEDSYGNAFAGKYRSEFCANQGSPDERLKVFINAVKLVYASSLNPDALSYRRSRGLQYEDEQMAILVQRVSGTPYKEYFFPPLAGVTFSKNLFTWTKRIDPDKGVVRLVFGLGTRAVDRVGRDYPRMIAVSHPTLRPETGMKIMKYSQWDVDAIDLEKNKLITIPFHKLVEKCDYPNLKMFISLMRDGYIEDPSTGKISCSSEQMVLTFNNLIKKTSFVRNIANILETVESVYEQPVDIEFTASIEGSKDIRINIVQCRPMTIPGITSHISIPENVPQEDILFRSSMVINAGEVENIGYILYIDPESYEELNNLDIKRSIGRVVGRINKKLNEIGATFILMGPGRWGSSNIELGVNATYSEIDNTSVLVEIAREKAGHTPEVSYGTHFFQDLVENEIIYTPVYPDRKDSNFNYQFFRESKNYLPDILPDDSDFIDMVKLIDLKAESGGNYAVMIADQYEQRAMCYLKKVGRGSSLNQQI</sequence>